<proteinExistence type="predicted"/>
<accession>A0A226DI95</accession>
<dbReference type="GO" id="GO:0003676">
    <property type="term" value="F:nucleic acid binding"/>
    <property type="evidence" value="ECO:0007669"/>
    <property type="project" value="InterPro"/>
</dbReference>
<reference evidence="1 2" key="1">
    <citation type="submission" date="2015-12" db="EMBL/GenBank/DDBJ databases">
        <title>The genome of Folsomia candida.</title>
        <authorList>
            <person name="Faddeeva A."/>
            <person name="Derks M.F."/>
            <person name="Anvar Y."/>
            <person name="Smit S."/>
            <person name="Van Straalen N."/>
            <person name="Roelofs D."/>
        </authorList>
    </citation>
    <scope>NUCLEOTIDE SEQUENCE [LARGE SCALE GENOMIC DNA]</scope>
    <source>
        <strain evidence="1 2">VU population</strain>
        <tissue evidence="1">Whole body</tissue>
    </source>
</reference>
<name>A0A226DI95_FOLCA</name>
<comment type="caution">
    <text evidence="1">The sequence shown here is derived from an EMBL/GenBank/DDBJ whole genome shotgun (WGS) entry which is preliminary data.</text>
</comment>
<dbReference type="InterPro" id="IPR036397">
    <property type="entry name" value="RNaseH_sf"/>
</dbReference>
<dbReference type="Gene3D" id="3.30.420.10">
    <property type="entry name" value="Ribonuclease H-like superfamily/Ribonuclease H"/>
    <property type="match status" value="1"/>
</dbReference>
<dbReference type="AlphaFoldDB" id="A0A226DI95"/>
<keyword evidence="2" id="KW-1185">Reference proteome</keyword>
<dbReference type="Proteomes" id="UP000198287">
    <property type="component" value="Unassembled WGS sequence"/>
</dbReference>
<evidence type="ECO:0000313" key="1">
    <source>
        <dbReference type="EMBL" id="OXA44554.1"/>
    </source>
</evidence>
<sequence length="152" mass="17054">MKILEEKIPTIWGQGVWPGNSPDLYPINNLWSWAKEKNYVDPVPTRRDELVRRLKKCMPFVSNLNCNLGSNLSGRSFVSHCRSEYSGLGVCTPYSGGRSTRDLPEYGVLVVLGVRNMTSPRGNFPLKRYQESVYLTPEFNGVGTPPEEGLSS</sequence>
<gene>
    <name evidence="1" type="ORF">Fcan01_21003</name>
</gene>
<protein>
    <submittedName>
        <fullName evidence="1">Uncharacterized protein</fullName>
    </submittedName>
</protein>
<evidence type="ECO:0000313" key="2">
    <source>
        <dbReference type="Proteomes" id="UP000198287"/>
    </source>
</evidence>
<organism evidence="1 2">
    <name type="scientific">Folsomia candida</name>
    <name type="common">Springtail</name>
    <dbReference type="NCBI Taxonomy" id="158441"/>
    <lineage>
        <taxon>Eukaryota</taxon>
        <taxon>Metazoa</taxon>
        <taxon>Ecdysozoa</taxon>
        <taxon>Arthropoda</taxon>
        <taxon>Hexapoda</taxon>
        <taxon>Collembola</taxon>
        <taxon>Entomobryomorpha</taxon>
        <taxon>Isotomoidea</taxon>
        <taxon>Isotomidae</taxon>
        <taxon>Proisotominae</taxon>
        <taxon>Folsomia</taxon>
    </lineage>
</organism>
<dbReference type="EMBL" id="LNIX01000019">
    <property type="protein sequence ID" value="OXA44554.1"/>
    <property type="molecule type" value="Genomic_DNA"/>
</dbReference>